<dbReference type="WBParaSite" id="PSAMB.scaffold42size100754.g950.t1">
    <property type="protein sequence ID" value="PSAMB.scaffold42size100754.g950.t1"/>
    <property type="gene ID" value="PSAMB.scaffold42size100754.g950"/>
</dbReference>
<sequence>MDEINKRTLQLSTEMLVNDLLLSEAGIYAEMEAIPKINELLNQVEQKEKNESRKAAVEYLLAELQQFSNAAYHIFMDAIEKTGQKDIADKIIKEIRPNAVHLVLQEKKAKSG</sequence>
<dbReference type="SUPFAM" id="SSF47986">
    <property type="entry name" value="DEATH domain"/>
    <property type="match status" value="1"/>
</dbReference>
<organism evidence="1 2">
    <name type="scientific">Plectus sambesii</name>
    <dbReference type="NCBI Taxonomy" id="2011161"/>
    <lineage>
        <taxon>Eukaryota</taxon>
        <taxon>Metazoa</taxon>
        <taxon>Ecdysozoa</taxon>
        <taxon>Nematoda</taxon>
        <taxon>Chromadorea</taxon>
        <taxon>Plectida</taxon>
        <taxon>Plectina</taxon>
        <taxon>Plectoidea</taxon>
        <taxon>Plectidae</taxon>
        <taxon>Plectus</taxon>
    </lineage>
</organism>
<keyword evidence="1" id="KW-1185">Reference proteome</keyword>
<name>A0A914WI10_9BILA</name>
<proteinExistence type="predicted"/>
<dbReference type="Proteomes" id="UP000887566">
    <property type="component" value="Unplaced"/>
</dbReference>
<dbReference type="InterPro" id="IPR011029">
    <property type="entry name" value="DEATH-like_dom_sf"/>
</dbReference>
<dbReference type="Gene3D" id="1.10.533.10">
    <property type="entry name" value="Death Domain, Fas"/>
    <property type="match status" value="1"/>
</dbReference>
<protein>
    <submittedName>
        <fullName evidence="2">CARD domain-containing protein</fullName>
    </submittedName>
</protein>
<reference evidence="2" key="1">
    <citation type="submission" date="2022-11" db="UniProtKB">
        <authorList>
            <consortium name="WormBaseParasite"/>
        </authorList>
    </citation>
    <scope>IDENTIFICATION</scope>
</reference>
<accession>A0A914WI10</accession>
<evidence type="ECO:0000313" key="2">
    <source>
        <dbReference type="WBParaSite" id="PSAMB.scaffold42size100754.g950.t1"/>
    </source>
</evidence>
<evidence type="ECO:0000313" key="1">
    <source>
        <dbReference type="Proteomes" id="UP000887566"/>
    </source>
</evidence>
<dbReference type="AlphaFoldDB" id="A0A914WI10"/>